<organism evidence="5 6">
    <name type="scientific">Spirosoma arboris</name>
    <dbReference type="NCBI Taxonomy" id="2682092"/>
    <lineage>
        <taxon>Bacteria</taxon>
        <taxon>Pseudomonadati</taxon>
        <taxon>Bacteroidota</taxon>
        <taxon>Cytophagia</taxon>
        <taxon>Cytophagales</taxon>
        <taxon>Cytophagaceae</taxon>
        <taxon>Spirosoma</taxon>
    </lineage>
</organism>
<gene>
    <name evidence="5" type="ORF">GO755_14085</name>
</gene>
<keyword evidence="3" id="KW-0804">Transcription</keyword>
<protein>
    <submittedName>
        <fullName evidence="5">Helix-turn-helix domain-containing protein</fullName>
    </submittedName>
</protein>
<keyword evidence="1" id="KW-0805">Transcription regulation</keyword>
<dbReference type="RefSeq" id="WP_157585763.1">
    <property type="nucleotide sequence ID" value="NZ_WPIN01000004.1"/>
</dbReference>
<proteinExistence type="predicted"/>
<evidence type="ECO:0000256" key="2">
    <source>
        <dbReference type="ARBA" id="ARBA00023125"/>
    </source>
</evidence>
<dbReference type="InterPro" id="IPR054015">
    <property type="entry name" value="ExsA-like_N"/>
</dbReference>
<dbReference type="InterPro" id="IPR018060">
    <property type="entry name" value="HTH_AraC"/>
</dbReference>
<evidence type="ECO:0000313" key="5">
    <source>
        <dbReference type="EMBL" id="MVM31167.1"/>
    </source>
</evidence>
<dbReference type="PANTHER" id="PTHR46796">
    <property type="entry name" value="HTH-TYPE TRANSCRIPTIONAL ACTIVATOR RHAS-RELATED"/>
    <property type="match status" value="1"/>
</dbReference>
<dbReference type="Proteomes" id="UP000436006">
    <property type="component" value="Unassembled WGS sequence"/>
</dbReference>
<reference evidence="5 6" key="1">
    <citation type="submission" date="2019-12" db="EMBL/GenBank/DDBJ databases">
        <title>Spirosoma sp. HMF4905 genome sequencing and assembly.</title>
        <authorList>
            <person name="Kang H."/>
            <person name="Cha I."/>
            <person name="Kim H."/>
            <person name="Joh K."/>
        </authorList>
    </citation>
    <scope>NUCLEOTIDE SEQUENCE [LARGE SCALE GENOMIC DNA]</scope>
    <source>
        <strain evidence="5 6">HMF4905</strain>
    </source>
</reference>
<evidence type="ECO:0000256" key="3">
    <source>
        <dbReference type="ARBA" id="ARBA00023163"/>
    </source>
</evidence>
<evidence type="ECO:0000259" key="4">
    <source>
        <dbReference type="PROSITE" id="PS01124"/>
    </source>
</evidence>
<dbReference type="InterPro" id="IPR050204">
    <property type="entry name" value="AraC_XylS_family_regulators"/>
</dbReference>
<dbReference type="Gene3D" id="1.10.10.60">
    <property type="entry name" value="Homeodomain-like"/>
    <property type="match status" value="1"/>
</dbReference>
<dbReference type="PROSITE" id="PS01124">
    <property type="entry name" value="HTH_ARAC_FAMILY_2"/>
    <property type="match status" value="1"/>
</dbReference>
<sequence>MKASVNKTCLIGPALREEQFIAEHLFFYLKKGTISGYASGKHYTLHAGEYGITRKNRLSRQDPSKVTEEVEKIIFVFDESFLRTFQAKHQLITTPFNSEESFIRLSGNVLFLHFIDSLTPYYNDQGQMDAAFFDVKREELLLILLQLEPELAGLFFDYGVPQKIDLEAFMNRNYRFNVTIDRFAYLTGRSLSAFKRDFHNLFNETPSRWLLRKRLEDAYNLLEKRSQKPSDIYLNLGFETLSHFSVSFKKRFGHNPTDLTGPKRKVAAN</sequence>
<evidence type="ECO:0000256" key="1">
    <source>
        <dbReference type="ARBA" id="ARBA00023015"/>
    </source>
</evidence>
<dbReference type="PANTHER" id="PTHR46796:SF13">
    <property type="entry name" value="HTH-TYPE TRANSCRIPTIONAL ACTIVATOR RHAS"/>
    <property type="match status" value="1"/>
</dbReference>
<accession>A0A7K1SBH9</accession>
<dbReference type="Pfam" id="PF22200">
    <property type="entry name" value="ExsA_N"/>
    <property type="match status" value="1"/>
</dbReference>
<dbReference type="SMART" id="SM00342">
    <property type="entry name" value="HTH_ARAC"/>
    <property type="match status" value="1"/>
</dbReference>
<dbReference type="AlphaFoldDB" id="A0A7K1SBH9"/>
<dbReference type="EMBL" id="WPIN01000004">
    <property type="protein sequence ID" value="MVM31167.1"/>
    <property type="molecule type" value="Genomic_DNA"/>
</dbReference>
<dbReference type="SUPFAM" id="SSF46689">
    <property type="entry name" value="Homeodomain-like"/>
    <property type="match status" value="1"/>
</dbReference>
<dbReference type="InterPro" id="IPR009057">
    <property type="entry name" value="Homeodomain-like_sf"/>
</dbReference>
<feature type="domain" description="HTH araC/xylS-type" evidence="4">
    <location>
        <begin position="164"/>
        <end position="262"/>
    </location>
</feature>
<dbReference type="GO" id="GO:0003700">
    <property type="term" value="F:DNA-binding transcription factor activity"/>
    <property type="evidence" value="ECO:0007669"/>
    <property type="project" value="InterPro"/>
</dbReference>
<dbReference type="GO" id="GO:0043565">
    <property type="term" value="F:sequence-specific DNA binding"/>
    <property type="evidence" value="ECO:0007669"/>
    <property type="project" value="InterPro"/>
</dbReference>
<keyword evidence="2" id="KW-0238">DNA-binding</keyword>
<keyword evidence="6" id="KW-1185">Reference proteome</keyword>
<comment type="caution">
    <text evidence="5">The sequence shown here is derived from an EMBL/GenBank/DDBJ whole genome shotgun (WGS) entry which is preliminary data.</text>
</comment>
<dbReference type="Pfam" id="PF12833">
    <property type="entry name" value="HTH_18"/>
    <property type="match status" value="1"/>
</dbReference>
<name>A0A7K1SBH9_9BACT</name>
<evidence type="ECO:0000313" key="6">
    <source>
        <dbReference type="Proteomes" id="UP000436006"/>
    </source>
</evidence>